<dbReference type="PANTHER" id="PTHR23402">
    <property type="entry name" value="PROTEASE FAMILY C15 PYROGLUTAMYL-PEPTIDASE I-RELATED"/>
    <property type="match status" value="1"/>
</dbReference>
<dbReference type="PRINTS" id="PR00706">
    <property type="entry name" value="PYROGLUPTASE"/>
</dbReference>
<evidence type="ECO:0000256" key="5">
    <source>
        <dbReference type="ARBA" id="ARBA00022807"/>
    </source>
</evidence>
<evidence type="ECO:0000256" key="3">
    <source>
        <dbReference type="ARBA" id="ARBA00022670"/>
    </source>
</evidence>
<dbReference type="InterPro" id="IPR000816">
    <property type="entry name" value="Peptidase_C15"/>
</dbReference>
<evidence type="ECO:0000256" key="4">
    <source>
        <dbReference type="ARBA" id="ARBA00022801"/>
    </source>
</evidence>
<keyword evidence="2" id="KW-0963">Cytoplasm</keyword>
<dbReference type="EC" id="3.4.19.3" evidence="7"/>
<evidence type="ECO:0000256" key="6">
    <source>
        <dbReference type="SAM" id="MobiDB-lite"/>
    </source>
</evidence>
<dbReference type="GO" id="GO:0005829">
    <property type="term" value="C:cytosol"/>
    <property type="evidence" value="ECO:0007669"/>
    <property type="project" value="InterPro"/>
</dbReference>
<protein>
    <submittedName>
        <fullName evidence="7">Pyrrolidone-carboxylate peptidase (5-oxoprolyl-peptidase) (Pyroglutamyl-peptidase I) (PGP-I) (Pyrase)</fullName>
        <ecNumber evidence="7">3.4.19.3</ecNumber>
    </submittedName>
</protein>
<dbReference type="SMR" id="E6PG62"/>
<organism evidence="7">
    <name type="scientific">mine drainage metagenome</name>
    <dbReference type="NCBI Taxonomy" id="410659"/>
    <lineage>
        <taxon>unclassified sequences</taxon>
        <taxon>metagenomes</taxon>
        <taxon>ecological metagenomes</taxon>
    </lineage>
</organism>
<dbReference type="InterPro" id="IPR016125">
    <property type="entry name" value="Peptidase_C15-like"/>
</dbReference>
<dbReference type="PIRSF" id="PIRSF015592">
    <property type="entry name" value="Prld-crbxl_pptds"/>
    <property type="match status" value="1"/>
</dbReference>
<dbReference type="GO" id="GO:0016920">
    <property type="term" value="F:pyroglutamyl-peptidase activity"/>
    <property type="evidence" value="ECO:0007669"/>
    <property type="project" value="UniProtKB-EC"/>
</dbReference>
<dbReference type="AlphaFoldDB" id="E6PG62"/>
<keyword evidence="3" id="KW-0645">Protease</keyword>
<dbReference type="Gene3D" id="3.40.630.20">
    <property type="entry name" value="Peptidase C15, pyroglutamyl peptidase I-like"/>
    <property type="match status" value="1"/>
</dbReference>
<dbReference type="PROSITE" id="PS01334">
    <property type="entry name" value="PYRASE_CYS"/>
    <property type="match status" value="1"/>
</dbReference>
<dbReference type="Pfam" id="PF01470">
    <property type="entry name" value="Peptidase_C15"/>
    <property type="match status" value="1"/>
</dbReference>
<keyword evidence="5" id="KW-0788">Thiol protease</keyword>
<sequence>MSNRVLVTGFEPFGGEKVNPSELVARSLDGRLIAGRPISVAILPVETRSLHDRLELLRLEEEPEIVIVLGQAGGRSALALERVAVNVLDFEIPDNVGVLRKNEPIARGGPDARLSNLPFEKIVAAWTEIGVPGYVSNSAGTYICNQALYELLALTESATPPVLVGLVHLPFLPAQAIAAGPETHPSMSFELMKKGVEHIVETIVPWVENRGAESAAQPRERTSRMWIPRGVKEAER</sequence>
<keyword evidence="4 7" id="KW-0378">Hydrolase</keyword>
<dbReference type="SUPFAM" id="SSF53182">
    <property type="entry name" value="Pyrrolidone carboxyl peptidase (pyroglutamate aminopeptidase)"/>
    <property type="match status" value="1"/>
</dbReference>
<name>E6PG62_9ZZZZ</name>
<feature type="region of interest" description="Disordered" evidence="6">
    <location>
        <begin position="212"/>
        <end position="236"/>
    </location>
</feature>
<evidence type="ECO:0000313" key="7">
    <source>
        <dbReference type="EMBL" id="CBH75450.1"/>
    </source>
</evidence>
<dbReference type="GO" id="GO:0006508">
    <property type="term" value="P:proteolysis"/>
    <property type="evidence" value="ECO:0007669"/>
    <property type="project" value="UniProtKB-KW"/>
</dbReference>
<comment type="similarity">
    <text evidence="1">Belongs to the peptidase C15 family.</text>
</comment>
<dbReference type="InterPro" id="IPR036440">
    <property type="entry name" value="Peptidase_C15-like_sf"/>
</dbReference>
<dbReference type="CDD" id="cd00501">
    <property type="entry name" value="Peptidase_C15"/>
    <property type="match status" value="1"/>
</dbReference>
<proteinExistence type="inferred from homology"/>
<dbReference type="InterPro" id="IPR033694">
    <property type="entry name" value="PGPEP1_Cys_AS"/>
</dbReference>
<accession>E6PG62</accession>
<gene>
    <name evidence="7" type="primary">pcp</name>
    <name evidence="7" type="ORF">CARN1_1467</name>
</gene>
<reference evidence="7" key="1">
    <citation type="submission" date="2009-10" db="EMBL/GenBank/DDBJ databases">
        <title>Diversity of trophic interactions inside an arsenic-rich microbial ecosystem.</title>
        <authorList>
            <person name="Bertin P.N."/>
            <person name="Heinrich-Salmeron A."/>
            <person name="Pelletier E."/>
            <person name="Goulhen-Chollet F."/>
            <person name="Arsene-Ploetze F."/>
            <person name="Gallien S."/>
            <person name="Calteau A."/>
            <person name="Vallenet D."/>
            <person name="Casiot C."/>
            <person name="Chane-Woon-Ming B."/>
            <person name="Giloteaux L."/>
            <person name="Barakat M."/>
            <person name="Bonnefoy V."/>
            <person name="Bruneel O."/>
            <person name="Chandler M."/>
            <person name="Cleiss J."/>
            <person name="Duran R."/>
            <person name="Elbaz-Poulichet F."/>
            <person name="Fonknechten N."/>
            <person name="Lauga B."/>
            <person name="Mornico D."/>
            <person name="Ortet P."/>
            <person name="Schaeffer C."/>
            <person name="Siguier P."/>
            <person name="Alexander Thil Smith A."/>
            <person name="Van Dorsselaer A."/>
            <person name="Weissenbach J."/>
            <person name="Medigue C."/>
            <person name="Le Paslier D."/>
        </authorList>
    </citation>
    <scope>NUCLEOTIDE SEQUENCE</scope>
</reference>
<comment type="caution">
    <text evidence="7">The sequence shown here is derived from an EMBL/GenBank/DDBJ whole genome shotgun (WGS) entry which is preliminary data.</text>
</comment>
<evidence type="ECO:0000256" key="2">
    <source>
        <dbReference type="ARBA" id="ARBA00022490"/>
    </source>
</evidence>
<dbReference type="EMBL" id="CABL01000008">
    <property type="protein sequence ID" value="CBH75450.1"/>
    <property type="molecule type" value="Genomic_DNA"/>
</dbReference>
<evidence type="ECO:0000256" key="1">
    <source>
        <dbReference type="ARBA" id="ARBA00006641"/>
    </source>
</evidence>
<dbReference type="PANTHER" id="PTHR23402:SF1">
    <property type="entry name" value="PYROGLUTAMYL-PEPTIDASE I"/>
    <property type="match status" value="1"/>
</dbReference>